<protein>
    <submittedName>
        <fullName evidence="2">Uncharacterized protein</fullName>
    </submittedName>
</protein>
<evidence type="ECO:0000256" key="1">
    <source>
        <dbReference type="SAM" id="SignalP"/>
    </source>
</evidence>
<evidence type="ECO:0000313" key="3">
    <source>
        <dbReference type="Proteomes" id="UP001329430"/>
    </source>
</evidence>
<keyword evidence="3" id="KW-1185">Reference proteome</keyword>
<reference evidence="2 3" key="1">
    <citation type="journal article" date="2024" name="Insects">
        <title>An Improved Chromosome-Level Genome Assembly of the Firefly Pyrocoelia pectoralis.</title>
        <authorList>
            <person name="Fu X."/>
            <person name="Meyer-Rochow V.B."/>
            <person name="Ballantyne L."/>
            <person name="Zhu X."/>
        </authorList>
    </citation>
    <scope>NUCLEOTIDE SEQUENCE [LARGE SCALE GENOMIC DNA]</scope>
    <source>
        <strain evidence="2">XCY_ONT2</strain>
    </source>
</reference>
<accession>A0AAN7UT16</accession>
<feature type="chain" id="PRO_5042812459" evidence="1">
    <location>
        <begin position="24"/>
        <end position="302"/>
    </location>
</feature>
<gene>
    <name evidence="2" type="ORF">RI129_012360</name>
</gene>
<dbReference type="AlphaFoldDB" id="A0AAN7UT16"/>
<name>A0AAN7UT16_9COLE</name>
<sequence>MKLLIIVNVFVLLLLTINEKCASQLIVSRGQAEVERPLLLNSYLPASMQIIAYLTDLMKYETKPSDGVTTTTTVRPTPYHKPGLYSPSNPSVHFVERSSYDDHIQGLQHPLPYFDRYSYFALHNDGVEDLNARLDGGRAINVNNLPTDIDLLGSGPASLLKLINKIDEYDLIEDDDDKLRKFSENYDDSYLREFVVGNKRPPPVQAYVSLLQLYDSLNQESKKLQLNKYGGYTSEVLQVLVEISKGTSAEQLQAVLKRLVEQRNTRDPKTTTKINNLLKDLGTPKSYINEALKYIPPLRFIL</sequence>
<dbReference type="Proteomes" id="UP001329430">
    <property type="component" value="Chromosome 10"/>
</dbReference>
<feature type="signal peptide" evidence="1">
    <location>
        <begin position="1"/>
        <end position="23"/>
    </location>
</feature>
<dbReference type="EMBL" id="JAVRBK010000010">
    <property type="protein sequence ID" value="KAK5638065.1"/>
    <property type="molecule type" value="Genomic_DNA"/>
</dbReference>
<proteinExistence type="predicted"/>
<evidence type="ECO:0000313" key="2">
    <source>
        <dbReference type="EMBL" id="KAK5638065.1"/>
    </source>
</evidence>
<comment type="caution">
    <text evidence="2">The sequence shown here is derived from an EMBL/GenBank/DDBJ whole genome shotgun (WGS) entry which is preliminary data.</text>
</comment>
<organism evidence="2 3">
    <name type="scientific">Pyrocoelia pectoralis</name>
    <dbReference type="NCBI Taxonomy" id="417401"/>
    <lineage>
        <taxon>Eukaryota</taxon>
        <taxon>Metazoa</taxon>
        <taxon>Ecdysozoa</taxon>
        <taxon>Arthropoda</taxon>
        <taxon>Hexapoda</taxon>
        <taxon>Insecta</taxon>
        <taxon>Pterygota</taxon>
        <taxon>Neoptera</taxon>
        <taxon>Endopterygota</taxon>
        <taxon>Coleoptera</taxon>
        <taxon>Polyphaga</taxon>
        <taxon>Elateriformia</taxon>
        <taxon>Elateroidea</taxon>
        <taxon>Lampyridae</taxon>
        <taxon>Lampyrinae</taxon>
        <taxon>Pyrocoelia</taxon>
    </lineage>
</organism>
<keyword evidence="1" id="KW-0732">Signal</keyword>